<dbReference type="InterPro" id="IPR011992">
    <property type="entry name" value="EF-hand-dom_pair"/>
</dbReference>
<reference evidence="1 2" key="1">
    <citation type="journal article" date="2021" name="Elife">
        <title>Chloroplast acquisition without the gene transfer in kleptoplastic sea slugs, Plakobranchus ocellatus.</title>
        <authorList>
            <person name="Maeda T."/>
            <person name="Takahashi S."/>
            <person name="Yoshida T."/>
            <person name="Shimamura S."/>
            <person name="Takaki Y."/>
            <person name="Nagai Y."/>
            <person name="Toyoda A."/>
            <person name="Suzuki Y."/>
            <person name="Arimoto A."/>
            <person name="Ishii H."/>
            <person name="Satoh N."/>
            <person name="Nishiyama T."/>
            <person name="Hasebe M."/>
            <person name="Maruyama T."/>
            <person name="Minagawa J."/>
            <person name="Obokata J."/>
            <person name="Shigenobu S."/>
        </authorList>
    </citation>
    <scope>NUCLEOTIDE SEQUENCE [LARGE SCALE GENOMIC DNA]</scope>
</reference>
<comment type="caution">
    <text evidence="1">The sequence shown here is derived from an EMBL/GenBank/DDBJ whole genome shotgun (WGS) entry which is preliminary data.</text>
</comment>
<evidence type="ECO:0000313" key="2">
    <source>
        <dbReference type="Proteomes" id="UP000735302"/>
    </source>
</evidence>
<name>A0AAV4E313_9GAST</name>
<evidence type="ECO:0000313" key="1">
    <source>
        <dbReference type="EMBL" id="GFO50691.1"/>
    </source>
</evidence>
<dbReference type="Proteomes" id="UP000735302">
    <property type="component" value="Unassembled WGS sequence"/>
</dbReference>
<dbReference type="SUPFAM" id="SSF47473">
    <property type="entry name" value="EF-hand"/>
    <property type="match status" value="1"/>
</dbReference>
<dbReference type="EMBL" id="BLXT01008617">
    <property type="protein sequence ID" value="GFO50691.1"/>
    <property type="molecule type" value="Genomic_DNA"/>
</dbReference>
<sequence>MELFQSAASPDEDTLEETRVVSLMKKINTTITTSVICQKLKELEMKRADGKRGRLSSDEFISLFKEISTRPEIYFLLVR</sequence>
<dbReference type="AlphaFoldDB" id="A0AAV4E313"/>
<keyword evidence="2" id="KW-1185">Reference proteome</keyword>
<gene>
    <name evidence="1" type="ORF">PoB_007719600</name>
</gene>
<organism evidence="1 2">
    <name type="scientific">Plakobranchus ocellatus</name>
    <dbReference type="NCBI Taxonomy" id="259542"/>
    <lineage>
        <taxon>Eukaryota</taxon>
        <taxon>Metazoa</taxon>
        <taxon>Spiralia</taxon>
        <taxon>Lophotrochozoa</taxon>
        <taxon>Mollusca</taxon>
        <taxon>Gastropoda</taxon>
        <taxon>Heterobranchia</taxon>
        <taxon>Euthyneura</taxon>
        <taxon>Panpulmonata</taxon>
        <taxon>Sacoglossa</taxon>
        <taxon>Placobranchoidea</taxon>
        <taxon>Plakobranchidae</taxon>
        <taxon>Plakobranchus</taxon>
    </lineage>
</organism>
<accession>A0AAV4E313</accession>
<proteinExistence type="predicted"/>
<protein>
    <submittedName>
        <fullName evidence="1">Phosphoinositide phospholipase c</fullName>
    </submittedName>
</protein>